<dbReference type="EMBL" id="PVTE01000021">
    <property type="protein sequence ID" value="PRY32521.1"/>
    <property type="molecule type" value="Genomic_DNA"/>
</dbReference>
<evidence type="ECO:0000259" key="1">
    <source>
        <dbReference type="Pfam" id="PF01738"/>
    </source>
</evidence>
<dbReference type="RefSeq" id="WP_106139743.1">
    <property type="nucleotide sequence ID" value="NZ_PVTE01000021.1"/>
</dbReference>
<dbReference type="InterPro" id="IPR029058">
    <property type="entry name" value="AB_hydrolase_fold"/>
</dbReference>
<reference evidence="2 3" key="1">
    <citation type="submission" date="2018-03" db="EMBL/GenBank/DDBJ databases">
        <title>Genomic Encyclopedia of Archaeal and Bacterial Type Strains, Phase II (KMG-II): from individual species to whole genera.</title>
        <authorList>
            <person name="Goeker M."/>
        </authorList>
    </citation>
    <scope>NUCLEOTIDE SEQUENCE [LARGE SCALE GENOMIC DNA]</scope>
    <source>
        <strain evidence="2 3">DSM 28354</strain>
    </source>
</reference>
<feature type="domain" description="Dienelactone hydrolase" evidence="1">
    <location>
        <begin position="78"/>
        <end position="280"/>
    </location>
</feature>
<evidence type="ECO:0000313" key="3">
    <source>
        <dbReference type="Proteomes" id="UP000238375"/>
    </source>
</evidence>
<comment type="caution">
    <text evidence="2">The sequence shown here is derived from an EMBL/GenBank/DDBJ whole genome shotgun (WGS) entry which is preliminary data.</text>
</comment>
<keyword evidence="3" id="KW-1185">Reference proteome</keyword>
<evidence type="ECO:0000313" key="2">
    <source>
        <dbReference type="EMBL" id="PRY32521.1"/>
    </source>
</evidence>
<dbReference type="Gene3D" id="3.40.50.1820">
    <property type="entry name" value="alpha/beta hydrolase"/>
    <property type="match status" value="1"/>
</dbReference>
<protein>
    <submittedName>
        <fullName evidence="2">Carboxymethylenebutenolidase</fullName>
    </submittedName>
</protein>
<sequence length="284" mass="31522">MKITFFTLTALVLSFFAPEKKQEDTKIPLCHGPANGMSLLAANPAFAKAHAEPLPFTYVSKAGDMVKFNTPDGKTAEGFLLKAKKPSDKWLLVYQEWWGLNDYIKKEAETYYNDLSDVNVLALDMYDGKVATKQEDAAKYMQGADQTRLQNITKGAIAYAGPKAKIASVGWCFGGMLSLQSAILTGKQAVGCVMYYGFPIQDVSKLKMLDTDVLAFFGTKDGFIKQESVKEFEENMKKANEKLTVKMYDANHAFANPSNPNYDKAATEDAYKRSLTYLKAKLKA</sequence>
<dbReference type="GO" id="GO:0016787">
    <property type="term" value="F:hydrolase activity"/>
    <property type="evidence" value="ECO:0007669"/>
    <property type="project" value="InterPro"/>
</dbReference>
<dbReference type="PANTHER" id="PTHR46623">
    <property type="entry name" value="CARBOXYMETHYLENEBUTENOLIDASE-RELATED"/>
    <property type="match status" value="1"/>
</dbReference>
<proteinExistence type="predicted"/>
<gene>
    <name evidence="2" type="ORF">CLV58_12121</name>
</gene>
<dbReference type="PANTHER" id="PTHR46623:SF6">
    <property type="entry name" value="ALPHA_BETA-HYDROLASES SUPERFAMILY PROTEIN"/>
    <property type="match status" value="1"/>
</dbReference>
<dbReference type="SUPFAM" id="SSF53474">
    <property type="entry name" value="alpha/beta-Hydrolases"/>
    <property type="match status" value="1"/>
</dbReference>
<dbReference type="InterPro" id="IPR051049">
    <property type="entry name" value="Dienelactone_hydrolase-like"/>
</dbReference>
<name>A0A2T0SGI1_9BACT</name>
<dbReference type="InterPro" id="IPR002925">
    <property type="entry name" value="Dienelactn_hydro"/>
</dbReference>
<dbReference type="Proteomes" id="UP000238375">
    <property type="component" value="Unassembled WGS sequence"/>
</dbReference>
<accession>A0A2T0SGI1</accession>
<dbReference type="AlphaFoldDB" id="A0A2T0SGI1"/>
<dbReference type="Pfam" id="PF01738">
    <property type="entry name" value="DLH"/>
    <property type="match status" value="1"/>
</dbReference>
<organism evidence="2 3">
    <name type="scientific">Spirosoma oryzae</name>
    <dbReference type="NCBI Taxonomy" id="1469603"/>
    <lineage>
        <taxon>Bacteria</taxon>
        <taxon>Pseudomonadati</taxon>
        <taxon>Bacteroidota</taxon>
        <taxon>Cytophagia</taxon>
        <taxon>Cytophagales</taxon>
        <taxon>Cytophagaceae</taxon>
        <taxon>Spirosoma</taxon>
    </lineage>
</organism>
<dbReference type="OrthoDB" id="9787933at2"/>